<dbReference type="Gene3D" id="3.40.50.720">
    <property type="entry name" value="NAD(P)-binding Rossmann-like Domain"/>
    <property type="match status" value="1"/>
</dbReference>
<evidence type="ECO:0000259" key="2">
    <source>
        <dbReference type="Pfam" id="PF08659"/>
    </source>
</evidence>
<accession>A0A5M8PMZ0</accession>
<comment type="caution">
    <text evidence="3">The sequence shown here is derived from an EMBL/GenBank/DDBJ whole genome shotgun (WGS) entry which is preliminary data.</text>
</comment>
<evidence type="ECO:0000313" key="4">
    <source>
        <dbReference type="Proteomes" id="UP000324767"/>
    </source>
</evidence>
<feature type="chain" id="PRO_5024421838" evidence="1">
    <location>
        <begin position="18"/>
        <end position="216"/>
    </location>
</feature>
<proteinExistence type="predicted"/>
<dbReference type="GO" id="GO:0004312">
    <property type="term" value="F:fatty acid synthase activity"/>
    <property type="evidence" value="ECO:0007669"/>
    <property type="project" value="TreeGrafter"/>
</dbReference>
<keyword evidence="1" id="KW-0732">Signal</keyword>
<sequence length="216" mass="23917">MTHSLDFLLLASSLFTALEHPDQGNYNAANAFLEAFCQQRHNLHLPTSVLSVRLIDRMGFFATHPATAGKMKSQGFYFVREQAFLTSVAHSLSTSCPSSPPALSPKPATSPWFNPAHTPSWACAPATPSTTRPSWRRNRRMRLYHNVTPLPLPRTTTPTYLAPFTFIITPLRVLLSLAQHDPDMLLAPSGAKSSRTGSANAQWSIDCSRMRGWIRG</sequence>
<protein>
    <submittedName>
        <fullName evidence="3">Polyketide synthase</fullName>
    </submittedName>
</protein>
<dbReference type="EMBL" id="VXIT01000008">
    <property type="protein sequence ID" value="KAA6410823.1"/>
    <property type="molecule type" value="Genomic_DNA"/>
</dbReference>
<dbReference type="InterPro" id="IPR013968">
    <property type="entry name" value="PKS_KR"/>
</dbReference>
<dbReference type="GO" id="GO:0006633">
    <property type="term" value="P:fatty acid biosynthetic process"/>
    <property type="evidence" value="ECO:0007669"/>
    <property type="project" value="TreeGrafter"/>
</dbReference>
<evidence type="ECO:0000256" key="1">
    <source>
        <dbReference type="SAM" id="SignalP"/>
    </source>
</evidence>
<feature type="signal peptide" evidence="1">
    <location>
        <begin position="1"/>
        <end position="17"/>
    </location>
</feature>
<dbReference type="OrthoDB" id="329835at2759"/>
<feature type="domain" description="Ketoreductase (KR)" evidence="2">
    <location>
        <begin position="3"/>
        <end position="54"/>
    </location>
</feature>
<organism evidence="3 4">
    <name type="scientific">Lasallia pustulata</name>
    <dbReference type="NCBI Taxonomy" id="136370"/>
    <lineage>
        <taxon>Eukaryota</taxon>
        <taxon>Fungi</taxon>
        <taxon>Dikarya</taxon>
        <taxon>Ascomycota</taxon>
        <taxon>Pezizomycotina</taxon>
        <taxon>Lecanoromycetes</taxon>
        <taxon>OSLEUM clade</taxon>
        <taxon>Umbilicariomycetidae</taxon>
        <taxon>Umbilicariales</taxon>
        <taxon>Umbilicariaceae</taxon>
        <taxon>Lasallia</taxon>
    </lineage>
</organism>
<dbReference type="PANTHER" id="PTHR43775">
    <property type="entry name" value="FATTY ACID SYNTHASE"/>
    <property type="match status" value="1"/>
</dbReference>
<dbReference type="GO" id="GO:0044550">
    <property type="term" value="P:secondary metabolite biosynthetic process"/>
    <property type="evidence" value="ECO:0007669"/>
    <property type="project" value="TreeGrafter"/>
</dbReference>
<dbReference type="AlphaFoldDB" id="A0A5M8PMZ0"/>
<dbReference type="Proteomes" id="UP000324767">
    <property type="component" value="Unassembled WGS sequence"/>
</dbReference>
<reference evidence="3 4" key="1">
    <citation type="submission" date="2019-09" db="EMBL/GenBank/DDBJ databases">
        <title>The hologenome of the rock-dwelling lichen Lasallia pustulata.</title>
        <authorList>
            <person name="Greshake Tzovaras B."/>
            <person name="Segers F."/>
            <person name="Bicker A."/>
            <person name="Dal Grande F."/>
            <person name="Otte J."/>
            <person name="Hankeln T."/>
            <person name="Schmitt I."/>
            <person name="Ebersberger I."/>
        </authorList>
    </citation>
    <scope>NUCLEOTIDE SEQUENCE [LARGE SCALE GENOMIC DNA]</scope>
    <source>
        <strain evidence="3">A1-1</strain>
    </source>
</reference>
<evidence type="ECO:0000313" key="3">
    <source>
        <dbReference type="EMBL" id="KAA6410823.1"/>
    </source>
</evidence>
<dbReference type="InterPro" id="IPR050091">
    <property type="entry name" value="PKS_NRPS_Biosynth_Enz"/>
</dbReference>
<name>A0A5M8PMZ0_9LECA</name>
<dbReference type="PANTHER" id="PTHR43775:SF46">
    <property type="entry name" value="FUMIGERMIN SYNTHASE"/>
    <property type="match status" value="1"/>
</dbReference>
<gene>
    <name evidence="3" type="ORF">FRX48_05133</name>
</gene>
<dbReference type="Pfam" id="PF08659">
    <property type="entry name" value="KR"/>
    <property type="match status" value="1"/>
</dbReference>